<dbReference type="STRING" id="659014.SAMN04487996_13615"/>
<accession>A0A1G8C6P4</accession>
<dbReference type="PROSITE" id="PS51257">
    <property type="entry name" value="PROKAR_LIPOPROTEIN"/>
    <property type="match status" value="1"/>
</dbReference>
<organism evidence="1 2">
    <name type="scientific">Dyadobacter soli</name>
    <dbReference type="NCBI Taxonomy" id="659014"/>
    <lineage>
        <taxon>Bacteria</taxon>
        <taxon>Pseudomonadati</taxon>
        <taxon>Bacteroidota</taxon>
        <taxon>Cytophagia</taxon>
        <taxon>Cytophagales</taxon>
        <taxon>Spirosomataceae</taxon>
        <taxon>Dyadobacter</taxon>
    </lineage>
</organism>
<gene>
    <name evidence="1" type="ORF">SAMN04487996_13615</name>
</gene>
<dbReference type="AlphaFoldDB" id="A0A1G8C6P4"/>
<evidence type="ECO:0008006" key="3">
    <source>
        <dbReference type="Google" id="ProtNLM"/>
    </source>
</evidence>
<dbReference type="EMBL" id="FNAN01000036">
    <property type="protein sequence ID" value="SDH41032.1"/>
    <property type="molecule type" value="Genomic_DNA"/>
</dbReference>
<proteinExistence type="predicted"/>
<evidence type="ECO:0000313" key="1">
    <source>
        <dbReference type="EMBL" id="SDH41032.1"/>
    </source>
</evidence>
<reference evidence="2" key="1">
    <citation type="submission" date="2016-10" db="EMBL/GenBank/DDBJ databases">
        <authorList>
            <person name="Varghese N."/>
            <person name="Submissions S."/>
        </authorList>
    </citation>
    <scope>NUCLEOTIDE SEQUENCE [LARGE SCALE GENOMIC DNA]</scope>
    <source>
        <strain evidence="2">DSM 25329</strain>
    </source>
</reference>
<dbReference type="InterPro" id="IPR021323">
    <property type="entry name" value="DUF2927"/>
</dbReference>
<dbReference type="Pfam" id="PF11150">
    <property type="entry name" value="DUF2927"/>
    <property type="match status" value="1"/>
</dbReference>
<dbReference type="OrthoDB" id="1489464at2"/>
<dbReference type="Proteomes" id="UP000198748">
    <property type="component" value="Unassembled WGS sequence"/>
</dbReference>
<sequence length="457" mass="51475">MLRGYICIFPDVRMFIVALLAIISCSSDKTSIQGEDLAVLKQKYGARTVNYFYETVFHEDFARKNNDNLLKWTDDPTIAIKGRASRMDTASVREVIAEIDALGLPVKCRLAQAPDSGAIQIFFGNVGEVASFIGFEDLDAMGVDTSSSFGFAKPESYEGRLIKARVGIYFSPNDTTAASRREVVLEEIVQTLGIFGDSYSYPSSLFFQNWNPQKRFTDLDKQVLRLLYEPAILPNYSRLSFETDFADNLYAVNSNEKLQKYLQNSSLNSQMARDLDEIFSGDLLLKHPKEVNVFLFGAFSRRDSVTIAEASSELSKLSPNLKIAIGLHHASEPDHGIVICLEENRKQEPAVLQNGETIAGKSCMYPKIIKSKILLSFNLSDRSEGLRQQSLVNSLYFSLVPIKMTKSRIDELYTLTNGRISFSRHYADLLRIVYANELVDGYDRREFLKIKSNLALL</sequence>
<keyword evidence="2" id="KW-1185">Reference proteome</keyword>
<name>A0A1G8C6P4_9BACT</name>
<evidence type="ECO:0000313" key="2">
    <source>
        <dbReference type="Proteomes" id="UP000198748"/>
    </source>
</evidence>
<protein>
    <recommendedName>
        <fullName evidence="3">DUF2927 domain-containing protein</fullName>
    </recommendedName>
</protein>